<evidence type="ECO:0000313" key="1">
    <source>
        <dbReference type="EMBL" id="SHF74484.1"/>
    </source>
</evidence>
<organism evidence="1 2">
    <name type="scientific">Heyndrickxia coagulans DSM 1 = ATCC 7050</name>
    <dbReference type="NCBI Taxonomy" id="1121088"/>
    <lineage>
        <taxon>Bacteria</taxon>
        <taxon>Bacillati</taxon>
        <taxon>Bacillota</taxon>
        <taxon>Bacilli</taxon>
        <taxon>Bacillales</taxon>
        <taxon>Bacillaceae</taxon>
        <taxon>Heyndrickxia</taxon>
    </lineage>
</organism>
<proteinExistence type="predicted"/>
<dbReference type="EMBL" id="FQUB01000068">
    <property type="protein sequence ID" value="SHF74484.1"/>
    <property type="molecule type" value="Genomic_DNA"/>
</dbReference>
<dbReference type="AlphaFoldDB" id="A0A0B5X567"/>
<comment type="caution">
    <text evidence="1">The sequence shown here is derived from an EMBL/GenBank/DDBJ whole genome shotgun (WGS) entry which is preliminary data.</text>
</comment>
<dbReference type="KEGG" id="bcoa:BF29_2582"/>
<gene>
    <name evidence="1" type="ORF">SAMN02745208_02601</name>
</gene>
<dbReference type="Proteomes" id="UP000184029">
    <property type="component" value="Unassembled WGS sequence"/>
</dbReference>
<accession>A0A0B5X567</accession>
<name>A0A0B5X567_HEYCO</name>
<dbReference type="HOGENOM" id="CLU_2915994_0_0_9"/>
<evidence type="ECO:0000313" key="2">
    <source>
        <dbReference type="Proteomes" id="UP000184029"/>
    </source>
</evidence>
<sequence length="59" mass="6920">MCELCNGRHVVYEDMGFGIMVKPCPACGPKPQEQIKKEEIILQRRLEEARDQLKIERVY</sequence>
<protein>
    <submittedName>
        <fullName evidence="1">Uncharacterized protein</fullName>
    </submittedName>
</protein>
<reference evidence="1 2" key="1">
    <citation type="submission" date="2016-11" db="EMBL/GenBank/DDBJ databases">
        <authorList>
            <person name="Varghese N."/>
            <person name="Submissions S."/>
        </authorList>
    </citation>
    <scope>NUCLEOTIDE SEQUENCE [LARGE SCALE GENOMIC DNA]</scope>
    <source>
        <strain evidence="1 2">DSM 1</strain>
    </source>
</reference>
<dbReference type="KEGG" id="bcoa:BF29_2506"/>